<gene>
    <name evidence="1" type="ORF">AWB67_07273</name>
</gene>
<dbReference type="EMBL" id="FCOL02000270">
    <property type="protein sequence ID" value="SAL86763.1"/>
    <property type="molecule type" value="Genomic_DNA"/>
</dbReference>
<proteinExistence type="predicted"/>
<reference evidence="1" key="1">
    <citation type="submission" date="2016-01" db="EMBL/GenBank/DDBJ databases">
        <authorList>
            <person name="Peeters C."/>
        </authorList>
    </citation>
    <scope>NUCLEOTIDE SEQUENCE [LARGE SCALE GENOMIC DNA]</scope>
    <source>
        <strain evidence="1">LMG 22937</strain>
    </source>
</reference>
<accession>A0A158L1C9</accession>
<name>A0A158L1C9_9BURK</name>
<evidence type="ECO:0000313" key="1">
    <source>
        <dbReference type="EMBL" id="SAL86763.1"/>
    </source>
</evidence>
<sequence>MAGLADLSMSHRVRLGARPRFAALRAHRADREQDFDAPAVAAPLIAPLVITGTEASIAKDDGGTDGNSEAPFRLTRSRDWCARQCGASPVIGCAKARCPTTRTQNYSLPRRTRSDTPSAPGPLPGTCPSTWFSHPRSRLVAYNVHLCARRTTTHAQCRDAILFGRPRLVAVSQLQRRSRALPP</sequence>
<evidence type="ECO:0000313" key="2">
    <source>
        <dbReference type="Proteomes" id="UP000054925"/>
    </source>
</evidence>
<organism evidence="1 2">
    <name type="scientific">Caballeronia terrestris</name>
    <dbReference type="NCBI Taxonomy" id="1226301"/>
    <lineage>
        <taxon>Bacteria</taxon>
        <taxon>Pseudomonadati</taxon>
        <taxon>Pseudomonadota</taxon>
        <taxon>Betaproteobacteria</taxon>
        <taxon>Burkholderiales</taxon>
        <taxon>Burkholderiaceae</taxon>
        <taxon>Caballeronia</taxon>
    </lineage>
</organism>
<dbReference type="AlphaFoldDB" id="A0A158L1C9"/>
<comment type="caution">
    <text evidence="1">The sequence shown here is derived from an EMBL/GenBank/DDBJ whole genome shotgun (WGS) entry which is preliminary data.</text>
</comment>
<protein>
    <submittedName>
        <fullName evidence="1">Uncharacterized protein</fullName>
    </submittedName>
</protein>
<keyword evidence="2" id="KW-1185">Reference proteome</keyword>
<dbReference type="Proteomes" id="UP000054925">
    <property type="component" value="Unassembled WGS sequence"/>
</dbReference>